<accession>A0A6C0ED31</accession>
<evidence type="ECO:0000313" key="2">
    <source>
        <dbReference type="EMBL" id="QHT27077.1"/>
    </source>
</evidence>
<proteinExistence type="predicted"/>
<organism evidence="2">
    <name type="scientific">viral metagenome</name>
    <dbReference type="NCBI Taxonomy" id="1070528"/>
    <lineage>
        <taxon>unclassified sequences</taxon>
        <taxon>metagenomes</taxon>
        <taxon>organismal metagenomes</taxon>
    </lineage>
</organism>
<protein>
    <submittedName>
        <fullName evidence="2">Uncharacterized protein</fullName>
    </submittedName>
</protein>
<feature type="transmembrane region" description="Helical" evidence="1">
    <location>
        <begin position="12"/>
        <end position="30"/>
    </location>
</feature>
<keyword evidence="1" id="KW-0472">Membrane</keyword>
<evidence type="ECO:0000256" key="1">
    <source>
        <dbReference type="SAM" id="Phobius"/>
    </source>
</evidence>
<reference evidence="2" key="1">
    <citation type="journal article" date="2020" name="Nature">
        <title>Giant virus diversity and host interactions through global metagenomics.</title>
        <authorList>
            <person name="Schulz F."/>
            <person name="Roux S."/>
            <person name="Paez-Espino D."/>
            <person name="Jungbluth S."/>
            <person name="Walsh D.A."/>
            <person name="Denef V.J."/>
            <person name="McMahon K.D."/>
            <person name="Konstantinidis K.T."/>
            <person name="Eloe-Fadrosh E.A."/>
            <person name="Kyrpides N.C."/>
            <person name="Woyke T."/>
        </authorList>
    </citation>
    <scope>NUCLEOTIDE SEQUENCE</scope>
    <source>
        <strain evidence="2">GVMAG-M-3300023179-2</strain>
    </source>
</reference>
<keyword evidence="1" id="KW-0812">Transmembrane</keyword>
<dbReference type="EMBL" id="MN739809">
    <property type="protein sequence ID" value="QHT27077.1"/>
    <property type="molecule type" value="Genomic_DNA"/>
</dbReference>
<dbReference type="AlphaFoldDB" id="A0A6C0ED31"/>
<name>A0A6C0ED31_9ZZZZ</name>
<keyword evidence="1" id="KW-1133">Transmembrane helix</keyword>
<sequence>MNLLNNLNLPLLQFTIKLILILFIFSNINYF</sequence>